<dbReference type="Gene3D" id="3.60.21.10">
    <property type="match status" value="1"/>
</dbReference>
<dbReference type="RefSeq" id="WP_146871400.1">
    <property type="nucleotide sequence ID" value="NZ_VJWE01000014.1"/>
</dbReference>
<comment type="caution">
    <text evidence="2">The sequence shown here is derived from an EMBL/GenBank/DDBJ whole genome shotgun (WGS) entry which is preliminary data.</text>
</comment>
<evidence type="ECO:0000313" key="3">
    <source>
        <dbReference type="Proteomes" id="UP000321485"/>
    </source>
</evidence>
<evidence type="ECO:0000313" key="2">
    <source>
        <dbReference type="EMBL" id="TWG36548.1"/>
    </source>
</evidence>
<dbReference type="SUPFAM" id="SSF56300">
    <property type="entry name" value="Metallo-dependent phosphatases"/>
    <property type="match status" value="1"/>
</dbReference>
<feature type="domain" description="Calcineurin-like phosphoesterase" evidence="1">
    <location>
        <begin position="12"/>
        <end position="267"/>
    </location>
</feature>
<evidence type="ECO:0000259" key="1">
    <source>
        <dbReference type="Pfam" id="PF00149"/>
    </source>
</evidence>
<proteinExistence type="predicted"/>
<protein>
    <submittedName>
        <fullName evidence="2">Calcineurin-like phosphoesterase family protein</fullName>
    </submittedName>
</protein>
<dbReference type="GeneID" id="51111990"/>
<dbReference type="Proteomes" id="UP000321485">
    <property type="component" value="Unassembled WGS sequence"/>
</dbReference>
<dbReference type="Pfam" id="PF00149">
    <property type="entry name" value="Metallophos"/>
    <property type="match status" value="1"/>
</dbReference>
<accession>A0A561XKA4</accession>
<dbReference type="GO" id="GO:0016787">
    <property type="term" value="F:hydrolase activity"/>
    <property type="evidence" value="ECO:0007669"/>
    <property type="project" value="InterPro"/>
</dbReference>
<dbReference type="InterPro" id="IPR011990">
    <property type="entry name" value="TPR-like_helical_dom_sf"/>
</dbReference>
<sequence>MGGKENFSNGINILHLSDLHVGVHSQSWLWPTLETEFFRDIRRLHGKTGNWDVVIFSGDLVQQAIGGEYSRLNEILKKIFSELKSLGSEPLFFPIPGNHDLQRPESMDPSVRAFKDWEEDGLLREAFWSKKPPQYFDCIAKAFENYKNWFEGLAEIGISTGDAKHGLLPGDISLRVPMGERHIGLVGLNSAWLQLRGGDYKGKLDVDIRQLLAVTDNQPDEWAAKNSSNVLVTHHPLDWLSHRSQSEWRSEIYLPHRFDAHMFGHMHDTALVSTSEGGSASRRFIQSASLFGLEEIANGTSRLHGYSVFRIEENNSRKCFRQWPRIAIKGQDGTLKIVPNFQMNIDHETGAVDFDFDSTAGDSKYAAVNLSEKIHSENSSGALQIIRKILPESAAHARVRKTEQAICIASLEQRHPVWISADWGQGSDEFLRSILIKTRLDTASVYQLDLQACYETSDIRVAVEEQIGVSFTKFFDLLSAELDCILLLADVPLNEGRDKEGKKLQGDVEQMCAMLLQYCPNLRIVVKSRIQPPSSTIKCVRLQALDLADTATYVSTHAAWARQGSQAALIAKLHRHTDGLPSRIDAALRNLQFTGTNELLSLDADVAGKRSSSDLAPQGLVDAIDELRMSPDPSVKRSFELLKALAQFPRGELLSSVKRFNGATPFFMQHAIILVESAFVDSVEVPNVGSEVAAEGSALVVKRLVRDYLTSILSATELKKLNTKAFSLYFGDNWSLKGISSKKGFKFDDRNLGAWRLGNASVLVLRYIRNALAGRRKAEEKKAIDLAGSFCAALMSGDRWSDIVSLCGDLMPIFDDYQVDVSDLWVINGLYAKALRMTGEAEKAKNIYVQLMGSKTSIPGPSRQEYLLNLAMCYERLEEKNKAMDAAKECMDISTKTSSGLQAKSIYVSIDDTEKNKDGKLLQLEMSARTKKHHNLASTLALARATRTTESNEKKKILQEIVDGNAVGNEYNIMRAMLQIAQIDDGEGHAMDVRDLNKLIEAYHYLYNETLPNLFDQCTAVLWKEFSRTEHNDNLFSLFRHSSLVWRLRDEKKMEIDYFRKLGKFIAENSEKLTVFTSREIAYFIARGGELTREIGNSGENPQEIS</sequence>
<dbReference type="InterPro" id="IPR051158">
    <property type="entry name" value="Metallophosphoesterase_sf"/>
</dbReference>
<dbReference type="InterPro" id="IPR004843">
    <property type="entry name" value="Calcineurin-like_PHP"/>
</dbReference>
<dbReference type="PANTHER" id="PTHR31302:SF0">
    <property type="entry name" value="TRANSMEMBRANE PROTEIN WITH METALLOPHOSPHOESTERASE DOMAIN"/>
    <property type="match status" value="1"/>
</dbReference>
<name>A0A561XKA4_ACIDE</name>
<dbReference type="Gene3D" id="1.25.40.10">
    <property type="entry name" value="Tetratricopeptide repeat domain"/>
    <property type="match status" value="1"/>
</dbReference>
<dbReference type="AlphaFoldDB" id="A0A561XKA4"/>
<dbReference type="EMBL" id="VJWE01000014">
    <property type="protein sequence ID" value="TWG36548.1"/>
    <property type="molecule type" value="Genomic_DNA"/>
</dbReference>
<reference evidence="2 3" key="1">
    <citation type="journal article" date="2015" name="Stand. Genomic Sci.">
        <title>Genomic Encyclopedia of Bacterial and Archaeal Type Strains, Phase III: the genomes of soil and plant-associated and newly described type strains.</title>
        <authorList>
            <person name="Whitman W.B."/>
            <person name="Woyke T."/>
            <person name="Klenk H.P."/>
            <person name="Zhou Y."/>
            <person name="Lilburn T.G."/>
            <person name="Beck B.J."/>
            <person name="De Vos P."/>
            <person name="Vandamme P."/>
            <person name="Eisen J.A."/>
            <person name="Garrity G."/>
            <person name="Hugenholtz P."/>
            <person name="Kyrpides N.C."/>
        </authorList>
    </citation>
    <scope>NUCLEOTIDE SEQUENCE [LARGE SCALE GENOMIC DNA]</scope>
    <source>
        <strain evidence="2 3">DSM 64</strain>
    </source>
</reference>
<dbReference type="PANTHER" id="PTHR31302">
    <property type="entry name" value="TRANSMEMBRANE PROTEIN WITH METALLOPHOSPHOESTERASE DOMAIN-RELATED"/>
    <property type="match status" value="1"/>
</dbReference>
<gene>
    <name evidence="2" type="ORF">ATF69_2935</name>
</gene>
<organism evidence="2 3">
    <name type="scientific">Acidovorax delafieldii</name>
    <name type="common">Pseudomonas delafieldii</name>
    <dbReference type="NCBI Taxonomy" id="47920"/>
    <lineage>
        <taxon>Bacteria</taxon>
        <taxon>Pseudomonadati</taxon>
        <taxon>Pseudomonadota</taxon>
        <taxon>Betaproteobacteria</taxon>
        <taxon>Burkholderiales</taxon>
        <taxon>Comamonadaceae</taxon>
        <taxon>Acidovorax</taxon>
    </lineage>
</organism>
<dbReference type="InterPro" id="IPR029052">
    <property type="entry name" value="Metallo-depent_PP-like"/>
</dbReference>